<dbReference type="PATRIC" id="fig|1231392.3.peg.2125"/>
<accession>K2I4H1</accession>
<proteinExistence type="predicted"/>
<dbReference type="NCBIfam" id="NF009270">
    <property type="entry name" value="PRK12627.1"/>
    <property type="match status" value="1"/>
</dbReference>
<keyword evidence="4" id="KW-1185">Reference proteome</keyword>
<keyword evidence="3" id="KW-0966">Cell projection</keyword>
<evidence type="ECO:0000256" key="1">
    <source>
        <dbReference type="ARBA" id="ARBA00004117"/>
    </source>
</evidence>
<dbReference type="AlphaFoldDB" id="K2I4H1"/>
<organism evidence="3 4">
    <name type="scientific">Oceaniovalibus guishaninsula JLT2003</name>
    <dbReference type="NCBI Taxonomy" id="1231392"/>
    <lineage>
        <taxon>Bacteria</taxon>
        <taxon>Pseudomonadati</taxon>
        <taxon>Pseudomonadota</taxon>
        <taxon>Alphaproteobacteria</taxon>
        <taxon>Rhodobacterales</taxon>
        <taxon>Roseobacteraceae</taxon>
        <taxon>Oceaniovalibus</taxon>
    </lineage>
</organism>
<dbReference type="OrthoDB" id="9788334at2"/>
<reference evidence="3 4" key="1">
    <citation type="journal article" date="2012" name="J. Bacteriol.">
        <title>Draft Genome Sequence of Oceaniovalibus guishaninsula JLT2003T.</title>
        <authorList>
            <person name="Tang K."/>
            <person name="Liu K."/>
            <person name="Jiao N."/>
        </authorList>
    </citation>
    <scope>NUCLEOTIDE SEQUENCE [LARGE SCALE GENOMIC DNA]</scope>
    <source>
        <strain evidence="3 4">JLT2003</strain>
    </source>
</reference>
<dbReference type="InterPro" id="IPR001444">
    <property type="entry name" value="Flag_bb_rod_N"/>
</dbReference>
<gene>
    <name evidence="3" type="ORF">OCGS_2114</name>
</gene>
<dbReference type="RefSeq" id="WP_007427266.1">
    <property type="nucleotide sequence ID" value="NZ_AMGO01000047.1"/>
</dbReference>
<evidence type="ECO:0000259" key="2">
    <source>
        <dbReference type="Pfam" id="PF00460"/>
    </source>
</evidence>
<comment type="caution">
    <text evidence="3">The sequence shown here is derived from an EMBL/GenBank/DDBJ whole genome shotgun (WGS) entry which is preliminary data.</text>
</comment>
<keyword evidence="3" id="KW-0969">Cilium</keyword>
<dbReference type="eggNOG" id="COG1815">
    <property type="taxonomic scope" value="Bacteria"/>
</dbReference>
<dbReference type="Pfam" id="PF00460">
    <property type="entry name" value="Flg_bb_rod"/>
    <property type="match status" value="1"/>
</dbReference>
<evidence type="ECO:0000313" key="4">
    <source>
        <dbReference type="Proteomes" id="UP000006765"/>
    </source>
</evidence>
<keyword evidence="3" id="KW-0282">Flagellum</keyword>
<dbReference type="GO" id="GO:0009425">
    <property type="term" value="C:bacterial-type flagellum basal body"/>
    <property type="evidence" value="ECO:0007669"/>
    <property type="project" value="UniProtKB-SubCell"/>
</dbReference>
<dbReference type="Proteomes" id="UP000006765">
    <property type="component" value="Unassembled WGS sequence"/>
</dbReference>
<dbReference type="EMBL" id="AMGO01000047">
    <property type="protein sequence ID" value="EKE43780.1"/>
    <property type="molecule type" value="Genomic_DNA"/>
</dbReference>
<sequence length="130" mass="13749">MAELGLFRMASAMAGHAADRQRHVAANIANADTPGYRATDLPDFATVVNDEAGIGPTRMRATRPGHIADTTTPGLAAPIRRDAQPSPNGNTVSLETEMMQAAGIRQQHDTALSIYSAARDIVRASLGRGR</sequence>
<comment type="subcellular location">
    <subcellularLocation>
        <location evidence="1">Bacterial flagellum basal body</location>
    </subcellularLocation>
</comment>
<dbReference type="STRING" id="1231392.OCGS_2114"/>
<evidence type="ECO:0000313" key="3">
    <source>
        <dbReference type="EMBL" id="EKE43780.1"/>
    </source>
</evidence>
<name>K2I4H1_9RHOB</name>
<protein>
    <submittedName>
        <fullName evidence="3">Flagellar basal body rod protein</fullName>
    </submittedName>
</protein>
<feature type="domain" description="Flagellar basal body rod protein N-terminal" evidence="2">
    <location>
        <begin position="21"/>
        <end position="37"/>
    </location>
</feature>